<dbReference type="InterPro" id="IPR022376">
    <property type="entry name" value="PQQ_CXXCW"/>
</dbReference>
<dbReference type="Pfam" id="PF00581">
    <property type="entry name" value="Rhodanese"/>
    <property type="match status" value="1"/>
</dbReference>
<keyword evidence="1" id="KW-0732">Signal</keyword>
<dbReference type="Gene3D" id="3.40.250.10">
    <property type="entry name" value="Rhodanese-like domain"/>
    <property type="match status" value="1"/>
</dbReference>
<dbReference type="Proteomes" id="UP001589795">
    <property type="component" value="Unassembled WGS sequence"/>
</dbReference>
<dbReference type="RefSeq" id="WP_265505609.1">
    <property type="nucleotide sequence ID" value="NZ_JAOTBE010000003.1"/>
</dbReference>
<feature type="chain" id="PRO_5046987887" evidence="1">
    <location>
        <begin position="18"/>
        <end position="178"/>
    </location>
</feature>
<name>A0ABV6CQT4_9RHOB</name>
<proteinExistence type="predicted"/>
<dbReference type="PROSITE" id="PS50206">
    <property type="entry name" value="RHODANESE_3"/>
    <property type="match status" value="1"/>
</dbReference>
<dbReference type="SUPFAM" id="SSF52821">
    <property type="entry name" value="Rhodanese/Cell cycle control phosphatase"/>
    <property type="match status" value="1"/>
</dbReference>
<dbReference type="NCBIfam" id="TIGR03865">
    <property type="entry name" value="PQQ_CXXCW"/>
    <property type="match status" value="1"/>
</dbReference>
<sequence>MIRVLALLLAIATPAMADTVPEPGTYRGEPYRAPVPATLSGAEVIDADAAIALQRQGRAAFIDVLPRTTRPEGLPEGTIWHEKLHQTIPGSVWLWNTGYQALSAAEEARLRTGLDRLRQDDPGRPLVFFCRPDCWMSWNAARRAIEWGYQPVLWFPGGADAWAEAGGPALVTAEPVDP</sequence>
<evidence type="ECO:0000313" key="4">
    <source>
        <dbReference type="Proteomes" id="UP001589795"/>
    </source>
</evidence>
<dbReference type="InterPro" id="IPR036873">
    <property type="entry name" value="Rhodanese-like_dom_sf"/>
</dbReference>
<evidence type="ECO:0000256" key="1">
    <source>
        <dbReference type="SAM" id="SignalP"/>
    </source>
</evidence>
<reference evidence="3 4" key="1">
    <citation type="submission" date="2024-09" db="EMBL/GenBank/DDBJ databases">
        <authorList>
            <person name="Sun Q."/>
            <person name="Mori K."/>
        </authorList>
    </citation>
    <scope>NUCLEOTIDE SEQUENCE [LARGE SCALE GENOMIC DNA]</scope>
    <source>
        <strain evidence="3 4">CCM 7904</strain>
    </source>
</reference>
<keyword evidence="4" id="KW-1185">Reference proteome</keyword>
<organism evidence="3 4">
    <name type="scientific">Paracoccus rhizosphaerae</name>
    <dbReference type="NCBI Taxonomy" id="1133347"/>
    <lineage>
        <taxon>Bacteria</taxon>
        <taxon>Pseudomonadati</taxon>
        <taxon>Pseudomonadota</taxon>
        <taxon>Alphaproteobacteria</taxon>
        <taxon>Rhodobacterales</taxon>
        <taxon>Paracoccaceae</taxon>
        <taxon>Paracoccus</taxon>
    </lineage>
</organism>
<evidence type="ECO:0000313" key="3">
    <source>
        <dbReference type="EMBL" id="MFC0201338.1"/>
    </source>
</evidence>
<gene>
    <name evidence="3" type="ORF">ACFFIZ_13740</name>
</gene>
<feature type="domain" description="Rhodanese" evidence="2">
    <location>
        <begin position="88"/>
        <end position="171"/>
    </location>
</feature>
<dbReference type="EMBL" id="JBHLWQ010000127">
    <property type="protein sequence ID" value="MFC0201338.1"/>
    <property type="molecule type" value="Genomic_DNA"/>
</dbReference>
<evidence type="ECO:0000259" key="2">
    <source>
        <dbReference type="PROSITE" id="PS50206"/>
    </source>
</evidence>
<feature type="signal peptide" evidence="1">
    <location>
        <begin position="1"/>
        <end position="17"/>
    </location>
</feature>
<dbReference type="InterPro" id="IPR001763">
    <property type="entry name" value="Rhodanese-like_dom"/>
</dbReference>
<comment type="caution">
    <text evidence="3">The sequence shown here is derived from an EMBL/GenBank/DDBJ whole genome shotgun (WGS) entry which is preliminary data.</text>
</comment>
<accession>A0ABV6CQT4</accession>
<protein>
    <submittedName>
        <fullName evidence="3">PQQ-dependent catabolism-associated CXXCW motif protein</fullName>
    </submittedName>
</protein>